<evidence type="ECO:0000256" key="2">
    <source>
        <dbReference type="PROSITE-ProRule" id="PRU00169"/>
    </source>
</evidence>
<dbReference type="InterPro" id="IPR050595">
    <property type="entry name" value="Bact_response_regulator"/>
</dbReference>
<name>A0A7X0KN32_9HYPH</name>
<proteinExistence type="predicted"/>
<dbReference type="AlphaFoldDB" id="A0A7X0KN32"/>
<accession>A0A7X0KN32</accession>
<protein>
    <submittedName>
        <fullName evidence="4">DNA-binding response OmpR family regulator</fullName>
    </submittedName>
</protein>
<evidence type="ECO:0000313" key="5">
    <source>
        <dbReference type="Proteomes" id="UP000536262"/>
    </source>
</evidence>
<dbReference type="InterPro" id="IPR001789">
    <property type="entry name" value="Sig_transdc_resp-reg_receiver"/>
</dbReference>
<keyword evidence="5" id="KW-1185">Reference proteome</keyword>
<dbReference type="SMART" id="SM00448">
    <property type="entry name" value="REC"/>
    <property type="match status" value="1"/>
</dbReference>
<dbReference type="EMBL" id="JACHOU010000016">
    <property type="protein sequence ID" value="MBB6356757.1"/>
    <property type="molecule type" value="Genomic_DNA"/>
</dbReference>
<dbReference type="PROSITE" id="PS50110">
    <property type="entry name" value="RESPONSE_REGULATORY"/>
    <property type="match status" value="1"/>
</dbReference>
<dbReference type="Pfam" id="PF00072">
    <property type="entry name" value="Response_reg"/>
    <property type="match status" value="1"/>
</dbReference>
<dbReference type="Proteomes" id="UP000536262">
    <property type="component" value="Unassembled WGS sequence"/>
</dbReference>
<dbReference type="InterPro" id="IPR011006">
    <property type="entry name" value="CheY-like_superfamily"/>
</dbReference>
<dbReference type="GO" id="GO:0003677">
    <property type="term" value="F:DNA binding"/>
    <property type="evidence" value="ECO:0007669"/>
    <property type="project" value="UniProtKB-KW"/>
</dbReference>
<gene>
    <name evidence="4" type="ORF">GGR00_004573</name>
</gene>
<dbReference type="GO" id="GO:0000160">
    <property type="term" value="P:phosphorelay signal transduction system"/>
    <property type="evidence" value="ECO:0007669"/>
    <property type="project" value="InterPro"/>
</dbReference>
<dbReference type="PANTHER" id="PTHR44591">
    <property type="entry name" value="STRESS RESPONSE REGULATOR PROTEIN 1"/>
    <property type="match status" value="1"/>
</dbReference>
<feature type="modified residue" description="4-aspartylphosphate" evidence="2">
    <location>
        <position position="54"/>
    </location>
</feature>
<feature type="domain" description="Response regulatory" evidence="3">
    <location>
        <begin position="3"/>
        <end position="119"/>
    </location>
</feature>
<dbReference type="SUPFAM" id="SSF52172">
    <property type="entry name" value="CheY-like"/>
    <property type="match status" value="1"/>
</dbReference>
<evidence type="ECO:0000259" key="3">
    <source>
        <dbReference type="PROSITE" id="PS50110"/>
    </source>
</evidence>
<evidence type="ECO:0000256" key="1">
    <source>
        <dbReference type="ARBA" id="ARBA00022553"/>
    </source>
</evidence>
<organism evidence="4 5">
    <name type="scientific">Aminobacter aganoensis</name>
    <dbReference type="NCBI Taxonomy" id="83264"/>
    <lineage>
        <taxon>Bacteria</taxon>
        <taxon>Pseudomonadati</taxon>
        <taxon>Pseudomonadota</taxon>
        <taxon>Alphaproteobacteria</taxon>
        <taxon>Hyphomicrobiales</taxon>
        <taxon>Phyllobacteriaceae</taxon>
        <taxon>Aminobacter</taxon>
    </lineage>
</organism>
<keyword evidence="1 2" id="KW-0597">Phosphoprotein</keyword>
<evidence type="ECO:0000313" key="4">
    <source>
        <dbReference type="EMBL" id="MBB6356757.1"/>
    </source>
</evidence>
<sequence length="133" mass="14064">MAKLLIVEDDESVRTLAARALERAGHIVDVACDGAQGLDCIHAEKGAFDLIVSDIRMPEMDGIEMAQAAAAAFPGLPILLMTGYADQRERAEELDAIIVDVVQKPFTLADIRDRVSLALARTGQSAAAFAGAA</sequence>
<dbReference type="CDD" id="cd17546">
    <property type="entry name" value="REC_hyHK_CKI1_RcsC-like"/>
    <property type="match status" value="1"/>
</dbReference>
<keyword evidence="4" id="KW-0238">DNA-binding</keyword>
<comment type="caution">
    <text evidence="4">The sequence shown here is derived from an EMBL/GenBank/DDBJ whole genome shotgun (WGS) entry which is preliminary data.</text>
</comment>
<reference evidence="4 5" key="1">
    <citation type="submission" date="2020-08" db="EMBL/GenBank/DDBJ databases">
        <title>Genomic Encyclopedia of Type Strains, Phase IV (KMG-IV): sequencing the most valuable type-strain genomes for metagenomic binning, comparative biology and taxonomic classification.</title>
        <authorList>
            <person name="Goeker M."/>
        </authorList>
    </citation>
    <scope>NUCLEOTIDE SEQUENCE [LARGE SCALE GENOMIC DNA]</scope>
    <source>
        <strain evidence="4 5">DSM 7051</strain>
    </source>
</reference>
<dbReference type="PANTHER" id="PTHR44591:SF21">
    <property type="entry name" value="TWO-COMPONENT RESPONSE REGULATOR"/>
    <property type="match status" value="1"/>
</dbReference>
<dbReference type="Gene3D" id="3.40.50.2300">
    <property type="match status" value="1"/>
</dbReference>
<dbReference type="RefSeq" id="WP_184701258.1">
    <property type="nucleotide sequence ID" value="NZ_BAABEG010000001.1"/>
</dbReference>